<evidence type="ECO:0000256" key="3">
    <source>
        <dbReference type="ARBA" id="ARBA00022729"/>
    </source>
</evidence>
<evidence type="ECO:0000256" key="1">
    <source>
        <dbReference type="ARBA" id="ARBA00004418"/>
    </source>
</evidence>
<accession>A0A1H7YLE6</accession>
<dbReference type="EMBL" id="FOCG01000001">
    <property type="protein sequence ID" value="SEM47076.1"/>
    <property type="molecule type" value="Genomic_DNA"/>
</dbReference>
<comment type="subcellular location">
    <subcellularLocation>
        <location evidence="1">Periplasm</location>
    </subcellularLocation>
</comment>
<reference evidence="5 6" key="1">
    <citation type="submission" date="2016-10" db="EMBL/GenBank/DDBJ databases">
        <authorList>
            <person name="de Groot N.N."/>
        </authorList>
    </citation>
    <scope>NUCLEOTIDE SEQUENCE [LARGE SCALE GENOMIC DNA]</scope>
    <source>
        <strain evidence="5 6">CGMCC 1.5070</strain>
    </source>
</reference>
<dbReference type="PANTHER" id="PTHR30024:SF47">
    <property type="entry name" value="TAURINE-BINDING PERIPLASMIC PROTEIN"/>
    <property type="match status" value="1"/>
</dbReference>
<feature type="chain" id="PRO_5039002048" evidence="4">
    <location>
        <begin position="23"/>
        <end position="335"/>
    </location>
</feature>
<dbReference type="Proteomes" id="UP000199158">
    <property type="component" value="Unassembled WGS sequence"/>
</dbReference>
<keyword evidence="3 4" id="KW-0732">Signal</keyword>
<dbReference type="GO" id="GO:0042597">
    <property type="term" value="C:periplasmic space"/>
    <property type="evidence" value="ECO:0007669"/>
    <property type="project" value="UniProtKB-SubCell"/>
</dbReference>
<dbReference type="SUPFAM" id="SSF53850">
    <property type="entry name" value="Periplasmic binding protein-like II"/>
    <property type="match status" value="1"/>
</dbReference>
<dbReference type="Pfam" id="PF13379">
    <property type="entry name" value="NMT1_2"/>
    <property type="match status" value="1"/>
</dbReference>
<organism evidence="5 6">
    <name type="scientific">Hydrogenoanaerobacterium saccharovorans</name>
    <dbReference type="NCBI Taxonomy" id="474960"/>
    <lineage>
        <taxon>Bacteria</taxon>
        <taxon>Bacillati</taxon>
        <taxon>Bacillota</taxon>
        <taxon>Clostridia</taxon>
        <taxon>Eubacteriales</taxon>
        <taxon>Oscillospiraceae</taxon>
        <taxon>Hydrogenoanaerobacterium</taxon>
    </lineage>
</organism>
<dbReference type="RefSeq" id="WP_092750616.1">
    <property type="nucleotide sequence ID" value="NZ_FOCG01000001.1"/>
</dbReference>
<dbReference type="Gene3D" id="3.40.190.10">
    <property type="entry name" value="Periplasmic binding protein-like II"/>
    <property type="match status" value="2"/>
</dbReference>
<sequence length="335" mass="37019">MKKHIKFIAAALSVVMVLTLFAGCAKKNAKEKVTVCEVTHSIFYAPQYAAINLGFFEEEGIEIELSNGQGADKVMSAVLSNNIDIGFAGPEASIYVYNEGKDDYTQVFAQLTQRDGSFLVAREPDPNFTWDKLREKVVIPGRKGGVPYMALEYVIRKHNLDPYKDVTLDNSIQFALMAGAFTSGTGDYVTLFEPTASMLEAEGKGYIVSSIGKECGELPYTAYFAKKSYIEKNADLIERFTRAIYKGQQWVAKHSAEEIAKVVAPSFPDTDIKLLTTVIQRYKEIEVWSSTPVLTAESFDLLQKVMTEAGELAKTAPHDKIVNNSFAEKVVAAAK</sequence>
<keyword evidence="6" id="KW-1185">Reference proteome</keyword>
<evidence type="ECO:0000313" key="5">
    <source>
        <dbReference type="EMBL" id="SEM47076.1"/>
    </source>
</evidence>
<comment type="similarity">
    <text evidence="2">Belongs to the bacterial solute-binding protein SsuA/TauA family.</text>
</comment>
<dbReference type="STRING" id="474960.SAMN05216180_0118"/>
<dbReference type="AlphaFoldDB" id="A0A1H7YLE6"/>
<gene>
    <name evidence="5" type="ORF">SAMN05216180_0118</name>
</gene>
<dbReference type="OrthoDB" id="9802202at2"/>
<evidence type="ECO:0000256" key="2">
    <source>
        <dbReference type="ARBA" id="ARBA00010742"/>
    </source>
</evidence>
<dbReference type="PANTHER" id="PTHR30024">
    <property type="entry name" value="ALIPHATIC SULFONATES-BINDING PROTEIN-RELATED"/>
    <property type="match status" value="1"/>
</dbReference>
<evidence type="ECO:0000313" key="6">
    <source>
        <dbReference type="Proteomes" id="UP000199158"/>
    </source>
</evidence>
<protein>
    <submittedName>
        <fullName evidence="5">NitT/TauT family transport system substrate-binding protein</fullName>
    </submittedName>
</protein>
<name>A0A1H7YLE6_9FIRM</name>
<proteinExistence type="inferred from homology"/>
<evidence type="ECO:0000256" key="4">
    <source>
        <dbReference type="SAM" id="SignalP"/>
    </source>
</evidence>
<dbReference type="PROSITE" id="PS51257">
    <property type="entry name" value="PROKAR_LIPOPROTEIN"/>
    <property type="match status" value="1"/>
</dbReference>
<feature type="signal peptide" evidence="4">
    <location>
        <begin position="1"/>
        <end position="22"/>
    </location>
</feature>